<sequence>MQNKPNLPAPQMNVNTVITKDYENKPRLLTPGKQTQ</sequence>
<gene>
    <name evidence="1" type="ORF">S06H3_11527</name>
</gene>
<evidence type="ECO:0000313" key="1">
    <source>
        <dbReference type="EMBL" id="GAI16583.1"/>
    </source>
</evidence>
<dbReference type="AlphaFoldDB" id="X1LBX7"/>
<reference evidence="1" key="1">
    <citation type="journal article" date="2014" name="Front. Microbiol.">
        <title>High frequency of phylogenetically diverse reductive dehalogenase-homologous genes in deep subseafloor sedimentary metagenomes.</title>
        <authorList>
            <person name="Kawai M."/>
            <person name="Futagami T."/>
            <person name="Toyoda A."/>
            <person name="Takaki Y."/>
            <person name="Nishi S."/>
            <person name="Hori S."/>
            <person name="Arai W."/>
            <person name="Tsubouchi T."/>
            <person name="Morono Y."/>
            <person name="Uchiyama I."/>
            <person name="Ito T."/>
            <person name="Fujiyama A."/>
            <person name="Inagaki F."/>
            <person name="Takami H."/>
        </authorList>
    </citation>
    <scope>NUCLEOTIDE SEQUENCE</scope>
    <source>
        <strain evidence="1">Expedition CK06-06</strain>
    </source>
</reference>
<proteinExistence type="predicted"/>
<accession>X1LBX7</accession>
<protein>
    <submittedName>
        <fullName evidence="1">Uncharacterized protein</fullName>
    </submittedName>
</protein>
<name>X1LBX7_9ZZZZ</name>
<feature type="non-terminal residue" evidence="1">
    <location>
        <position position="36"/>
    </location>
</feature>
<organism evidence="1">
    <name type="scientific">marine sediment metagenome</name>
    <dbReference type="NCBI Taxonomy" id="412755"/>
    <lineage>
        <taxon>unclassified sequences</taxon>
        <taxon>metagenomes</taxon>
        <taxon>ecological metagenomes</taxon>
    </lineage>
</organism>
<dbReference type="EMBL" id="BARV01005616">
    <property type="protein sequence ID" value="GAI16583.1"/>
    <property type="molecule type" value="Genomic_DNA"/>
</dbReference>
<comment type="caution">
    <text evidence="1">The sequence shown here is derived from an EMBL/GenBank/DDBJ whole genome shotgun (WGS) entry which is preliminary data.</text>
</comment>